<evidence type="ECO:0000313" key="2">
    <source>
        <dbReference type="Proteomes" id="UP000199705"/>
    </source>
</evidence>
<proteinExistence type="predicted"/>
<keyword evidence="2" id="KW-1185">Reference proteome</keyword>
<name>A0A1G7PCU6_9SPHI</name>
<dbReference type="EMBL" id="FNCG01000001">
    <property type="protein sequence ID" value="SDF84113.1"/>
    <property type="molecule type" value="Genomic_DNA"/>
</dbReference>
<dbReference type="STRING" id="551996.SAMN05192573_101516"/>
<accession>A0A1G7PCU6</accession>
<protein>
    <submittedName>
        <fullName evidence="1">Uncharacterized protein</fullName>
    </submittedName>
</protein>
<organism evidence="1 2">
    <name type="scientific">Mucilaginibacter gossypii</name>
    <dbReference type="NCBI Taxonomy" id="551996"/>
    <lineage>
        <taxon>Bacteria</taxon>
        <taxon>Pseudomonadati</taxon>
        <taxon>Bacteroidota</taxon>
        <taxon>Sphingobacteriia</taxon>
        <taxon>Sphingobacteriales</taxon>
        <taxon>Sphingobacteriaceae</taxon>
        <taxon>Mucilaginibacter</taxon>
    </lineage>
</organism>
<dbReference type="AlphaFoldDB" id="A0A1G7PCU6"/>
<sequence>MFFEFYNREVLLLKACINYPDGKIFTNQLKIALLISGLKRHSARIEGKNLFVKADSPKLTQTVA</sequence>
<reference evidence="2" key="1">
    <citation type="submission" date="2016-10" db="EMBL/GenBank/DDBJ databases">
        <authorList>
            <person name="Varghese N."/>
            <person name="Submissions S."/>
        </authorList>
    </citation>
    <scope>NUCLEOTIDE SEQUENCE [LARGE SCALE GENOMIC DNA]</scope>
    <source>
        <strain evidence="2">Gh-67</strain>
    </source>
</reference>
<gene>
    <name evidence="1" type="ORF">SAMN05192573_101516</name>
</gene>
<dbReference type="Proteomes" id="UP000199705">
    <property type="component" value="Unassembled WGS sequence"/>
</dbReference>
<evidence type="ECO:0000313" key="1">
    <source>
        <dbReference type="EMBL" id="SDF84113.1"/>
    </source>
</evidence>